<feature type="domain" description="Tyr recombinase" evidence="5">
    <location>
        <begin position="200"/>
        <end position="403"/>
    </location>
</feature>
<proteinExistence type="inferred from homology"/>
<dbReference type="InterPro" id="IPR011010">
    <property type="entry name" value="DNA_brk_join_enz"/>
</dbReference>
<dbReference type="InterPro" id="IPR044068">
    <property type="entry name" value="CB"/>
</dbReference>
<sequence length="412" mass="44825">MTKRKASSRRRGVGSITSYTTKAGTRWRYQLWVPVDWADPGSGLRQSGKAGFATAAEADEALDDAKAKVKARQSFAKNVPTVGDYADAWIAARRLERSTIAAYERIVKNRLRPYRIGSTAVDKVTPTMIARHYAELRQSGRRDVKGQGKALSENSVSKVHALLASVLDAAVEDGLMPVNVARRRGIVNAPTGLTIRASRPEVHAWTGPQLRSFLQWSVDTDDVLYPLWVLAAGTGARRSELLALQWRDVDLTAGQVTIRRALDTAAPTGTTKATKTGSVRTVDVDMDTMGVVKAWRRELGAVTLDYTRPTAFVFPNVTTGAARSPNEVSRRWRTRIKNARTALGEDALPAIRLHDVRHTHASILLAAGVPVHAVAKQLGHATPTVTLNTYAHVLEGAQRAAAERFAEALSGS</sequence>
<dbReference type="RefSeq" id="WP_008377221.1">
    <property type="nucleotide sequence ID" value="NZ_BAOP01000005.1"/>
</dbReference>
<dbReference type="GO" id="GO:0015074">
    <property type="term" value="P:DNA integration"/>
    <property type="evidence" value="ECO:0007669"/>
    <property type="project" value="InterPro"/>
</dbReference>
<dbReference type="Gene3D" id="1.10.443.10">
    <property type="entry name" value="Intergrase catalytic core"/>
    <property type="match status" value="1"/>
</dbReference>
<dbReference type="Gene3D" id="1.10.150.130">
    <property type="match status" value="1"/>
</dbReference>
<keyword evidence="8" id="KW-1185">Reference proteome</keyword>
<protein>
    <submittedName>
        <fullName evidence="7">Putative integrase</fullName>
    </submittedName>
</protein>
<comment type="similarity">
    <text evidence="1">Belongs to the 'phage' integrase family.</text>
</comment>
<dbReference type="Proteomes" id="UP000035009">
    <property type="component" value="Unassembled WGS sequence"/>
</dbReference>
<evidence type="ECO:0000313" key="7">
    <source>
        <dbReference type="EMBL" id="GAC78988.1"/>
    </source>
</evidence>
<dbReference type="OrthoDB" id="4326943at2"/>
<accession>M3VAM7</accession>
<dbReference type="GO" id="GO:0003677">
    <property type="term" value="F:DNA binding"/>
    <property type="evidence" value="ECO:0007669"/>
    <property type="project" value="UniProtKB-UniRule"/>
</dbReference>
<feature type="domain" description="Core-binding (CB)" evidence="6">
    <location>
        <begin position="80"/>
        <end position="171"/>
    </location>
</feature>
<dbReference type="AlphaFoldDB" id="M3VAM7"/>
<dbReference type="CDD" id="cd01189">
    <property type="entry name" value="INT_ICEBs1_C_like"/>
    <property type="match status" value="1"/>
</dbReference>
<evidence type="ECO:0000259" key="6">
    <source>
        <dbReference type="PROSITE" id="PS51900"/>
    </source>
</evidence>
<organism evidence="7 8">
    <name type="scientific">Gordonia malaquae NBRC 108250</name>
    <dbReference type="NCBI Taxonomy" id="1223542"/>
    <lineage>
        <taxon>Bacteria</taxon>
        <taxon>Bacillati</taxon>
        <taxon>Actinomycetota</taxon>
        <taxon>Actinomycetes</taxon>
        <taxon>Mycobacteriales</taxon>
        <taxon>Gordoniaceae</taxon>
        <taxon>Gordonia</taxon>
    </lineage>
</organism>
<evidence type="ECO:0000256" key="1">
    <source>
        <dbReference type="ARBA" id="ARBA00008857"/>
    </source>
</evidence>
<dbReference type="PROSITE" id="PS51898">
    <property type="entry name" value="TYR_RECOMBINASE"/>
    <property type="match status" value="1"/>
</dbReference>
<evidence type="ECO:0000256" key="2">
    <source>
        <dbReference type="ARBA" id="ARBA00023125"/>
    </source>
</evidence>
<evidence type="ECO:0000259" key="5">
    <source>
        <dbReference type="PROSITE" id="PS51898"/>
    </source>
</evidence>
<evidence type="ECO:0000313" key="8">
    <source>
        <dbReference type="Proteomes" id="UP000035009"/>
    </source>
</evidence>
<dbReference type="PANTHER" id="PTHR30349:SF64">
    <property type="entry name" value="PROPHAGE INTEGRASE INTD-RELATED"/>
    <property type="match status" value="1"/>
</dbReference>
<dbReference type="InterPro" id="IPR010998">
    <property type="entry name" value="Integrase_recombinase_N"/>
</dbReference>
<evidence type="ECO:0000256" key="3">
    <source>
        <dbReference type="ARBA" id="ARBA00023172"/>
    </source>
</evidence>
<dbReference type="EMBL" id="BAOP01000005">
    <property type="protein sequence ID" value="GAC78988.1"/>
    <property type="molecule type" value="Genomic_DNA"/>
</dbReference>
<dbReference type="Pfam" id="PF00589">
    <property type="entry name" value="Phage_integrase"/>
    <property type="match status" value="1"/>
</dbReference>
<dbReference type="PROSITE" id="PS51900">
    <property type="entry name" value="CB"/>
    <property type="match status" value="1"/>
</dbReference>
<dbReference type="SUPFAM" id="SSF56349">
    <property type="entry name" value="DNA breaking-rejoining enzymes"/>
    <property type="match status" value="1"/>
</dbReference>
<comment type="caution">
    <text evidence="7">The sequence shown here is derived from an EMBL/GenBank/DDBJ whole genome shotgun (WGS) entry which is preliminary data.</text>
</comment>
<gene>
    <name evidence="7" type="ORF">GM1_005_01720</name>
</gene>
<keyword evidence="3" id="KW-0233">DNA recombination</keyword>
<dbReference type="InterPro" id="IPR050090">
    <property type="entry name" value="Tyrosine_recombinase_XerCD"/>
</dbReference>
<dbReference type="GO" id="GO:0006310">
    <property type="term" value="P:DNA recombination"/>
    <property type="evidence" value="ECO:0007669"/>
    <property type="project" value="UniProtKB-KW"/>
</dbReference>
<keyword evidence="2 4" id="KW-0238">DNA-binding</keyword>
<dbReference type="InterPro" id="IPR002104">
    <property type="entry name" value="Integrase_catalytic"/>
</dbReference>
<evidence type="ECO:0000256" key="4">
    <source>
        <dbReference type="PROSITE-ProRule" id="PRU01248"/>
    </source>
</evidence>
<dbReference type="PANTHER" id="PTHR30349">
    <property type="entry name" value="PHAGE INTEGRASE-RELATED"/>
    <property type="match status" value="1"/>
</dbReference>
<dbReference type="eggNOG" id="COG0582">
    <property type="taxonomic scope" value="Bacteria"/>
</dbReference>
<dbReference type="STRING" id="410332.SAMN04488550_0497"/>
<name>M3VAM7_GORML</name>
<dbReference type="InterPro" id="IPR013762">
    <property type="entry name" value="Integrase-like_cat_sf"/>
</dbReference>
<reference evidence="7 8" key="1">
    <citation type="submission" date="2013-02" db="EMBL/GenBank/DDBJ databases">
        <title>Whole genome shotgun sequence of Gordonia malaquae NBRC 108250.</title>
        <authorList>
            <person name="Yoshida I."/>
            <person name="Hosoyama A."/>
            <person name="Tsuchikane K."/>
            <person name="Ando Y."/>
            <person name="Baba S."/>
            <person name="Ohji S."/>
            <person name="Hamada M."/>
            <person name="Tamura T."/>
            <person name="Yamazoe A."/>
            <person name="Yamazaki S."/>
            <person name="Fujita N."/>
        </authorList>
    </citation>
    <scope>NUCLEOTIDE SEQUENCE [LARGE SCALE GENOMIC DNA]</scope>
    <source>
        <strain evidence="7 8">NBRC 108250</strain>
    </source>
</reference>